<dbReference type="RefSeq" id="WP_216941884.1">
    <property type="nucleotide sequence ID" value="NZ_CP077062.1"/>
</dbReference>
<evidence type="ECO:0000313" key="1">
    <source>
        <dbReference type="EMBL" id="QWZ10038.1"/>
    </source>
</evidence>
<dbReference type="EMBL" id="CP077062">
    <property type="protein sequence ID" value="QWZ10038.1"/>
    <property type="molecule type" value="Genomic_DNA"/>
</dbReference>
<keyword evidence="2" id="KW-1185">Reference proteome</keyword>
<dbReference type="Proteomes" id="UP000683575">
    <property type="component" value="Chromosome"/>
</dbReference>
<evidence type="ECO:0008006" key="3">
    <source>
        <dbReference type="Google" id="ProtNLM"/>
    </source>
</evidence>
<reference evidence="1" key="1">
    <citation type="submission" date="2021-06" db="EMBL/GenBank/DDBJ databases">
        <title>Complete genome sequence of Nocardioides sp. G188.</title>
        <authorList>
            <person name="Im W.-T."/>
        </authorList>
    </citation>
    <scope>NUCLEOTIDE SEQUENCE</scope>
    <source>
        <strain evidence="1">G188</strain>
    </source>
</reference>
<sequence>MIIALIGDLEGDRDWAVRVLRTLGERGDVQVVCQLGDLRFGMGTDPEGYLAAIESVCAEFGIRLLGINGNHENWGRLDELWAEPRWQGEGGSHKPIVVSDHVTLLPRGHRWHMGSRSFVALGGAPSVNRLLLTEGVDWWPTEVIREEHVDATIAGGHAEVMLTHDSPGPPYCTDPVADTLTNNPWGWPDSILAYADDGVAKITRAVVGVMPLVLAHGHFHVAGETVVRLPGATHATTVWSLAANQDAGNVRLLDLDTLTDPGQTAGPAGDVAL</sequence>
<organism evidence="1 2">
    <name type="scientific">Nocardioides panacis</name>
    <dbReference type="NCBI Taxonomy" id="2849501"/>
    <lineage>
        <taxon>Bacteria</taxon>
        <taxon>Bacillati</taxon>
        <taxon>Actinomycetota</taxon>
        <taxon>Actinomycetes</taxon>
        <taxon>Propionibacteriales</taxon>
        <taxon>Nocardioidaceae</taxon>
        <taxon>Nocardioides</taxon>
    </lineage>
</organism>
<dbReference type="AlphaFoldDB" id="A0A975T376"/>
<accession>A0A975T376</accession>
<dbReference type="KEGG" id="nps:KRR39_10055"/>
<name>A0A975T376_9ACTN</name>
<gene>
    <name evidence="1" type="ORF">KRR39_10055</name>
</gene>
<evidence type="ECO:0000313" key="2">
    <source>
        <dbReference type="Proteomes" id="UP000683575"/>
    </source>
</evidence>
<proteinExistence type="predicted"/>
<protein>
    <recommendedName>
        <fullName evidence="3">Calcineurin-like phosphoesterase domain-containing protein</fullName>
    </recommendedName>
</protein>